<feature type="chain" id="PRO_5001942792" evidence="8">
    <location>
        <begin position="20"/>
        <end position="675"/>
    </location>
</feature>
<evidence type="ECO:0000256" key="7">
    <source>
        <dbReference type="ARBA" id="ARBA00023049"/>
    </source>
</evidence>
<dbReference type="AlphaFoldDB" id="A0A098YU16"/>
<evidence type="ECO:0000256" key="8">
    <source>
        <dbReference type="SAM" id="SignalP"/>
    </source>
</evidence>
<evidence type="ECO:0000256" key="6">
    <source>
        <dbReference type="ARBA" id="ARBA00022833"/>
    </source>
</evidence>
<dbReference type="PANTHER" id="PTHR11733:SF167">
    <property type="entry name" value="FI17812P1-RELATED"/>
    <property type="match status" value="1"/>
</dbReference>
<dbReference type="Proteomes" id="UP000029723">
    <property type="component" value="Unassembled WGS sequence"/>
</dbReference>
<reference evidence="11 12" key="1">
    <citation type="submission" date="2014-07" db="EMBL/GenBank/DDBJ databases">
        <authorList>
            <person name="McCorrison J."/>
            <person name="Sanka R."/>
            <person name="Torralba M."/>
            <person name="Gillis M."/>
            <person name="Haft D.H."/>
            <person name="Methe B."/>
            <person name="Sutton G."/>
            <person name="Nelson K.E."/>
        </authorList>
    </citation>
    <scope>NUCLEOTIDE SEQUENCE [LARGE SCALE GENOMIC DNA]</scope>
    <source>
        <strain evidence="11 12">S9-PR14</strain>
    </source>
</reference>
<organism evidence="11 12">
    <name type="scientific">Hoylesella timonensis S9-PR14</name>
    <dbReference type="NCBI Taxonomy" id="1401062"/>
    <lineage>
        <taxon>Bacteria</taxon>
        <taxon>Pseudomonadati</taxon>
        <taxon>Bacteroidota</taxon>
        <taxon>Bacteroidia</taxon>
        <taxon>Bacteroidales</taxon>
        <taxon>Prevotellaceae</taxon>
        <taxon>Hoylesella</taxon>
    </lineage>
</organism>
<dbReference type="SUPFAM" id="SSF55486">
    <property type="entry name" value="Metalloproteases ('zincins'), catalytic domain"/>
    <property type="match status" value="1"/>
</dbReference>
<keyword evidence="6" id="KW-0862">Zinc</keyword>
<dbReference type="RefSeq" id="WP_036927329.1">
    <property type="nucleotide sequence ID" value="NZ_JRPQ01000086.1"/>
</dbReference>
<dbReference type="PROSITE" id="PS51885">
    <property type="entry name" value="NEPRILYSIN"/>
    <property type="match status" value="1"/>
</dbReference>
<keyword evidence="7" id="KW-0482">Metalloprotease</keyword>
<evidence type="ECO:0000256" key="3">
    <source>
        <dbReference type="ARBA" id="ARBA00022670"/>
    </source>
</evidence>
<dbReference type="InterPro" id="IPR008753">
    <property type="entry name" value="Peptidase_M13_N"/>
</dbReference>
<name>A0A098YU16_9BACT</name>
<dbReference type="GO" id="GO:0005886">
    <property type="term" value="C:plasma membrane"/>
    <property type="evidence" value="ECO:0007669"/>
    <property type="project" value="TreeGrafter"/>
</dbReference>
<dbReference type="Gene3D" id="1.10.1380.10">
    <property type="entry name" value="Neutral endopeptidase , domain2"/>
    <property type="match status" value="1"/>
</dbReference>
<evidence type="ECO:0000313" key="12">
    <source>
        <dbReference type="Proteomes" id="UP000029723"/>
    </source>
</evidence>
<proteinExistence type="inferred from homology"/>
<dbReference type="EMBL" id="JRPQ01000086">
    <property type="protein sequence ID" value="KGI22128.1"/>
    <property type="molecule type" value="Genomic_DNA"/>
</dbReference>
<dbReference type="CDD" id="cd08662">
    <property type="entry name" value="M13"/>
    <property type="match status" value="1"/>
</dbReference>
<evidence type="ECO:0000259" key="10">
    <source>
        <dbReference type="Pfam" id="PF05649"/>
    </source>
</evidence>
<dbReference type="GO" id="GO:0004222">
    <property type="term" value="F:metalloendopeptidase activity"/>
    <property type="evidence" value="ECO:0007669"/>
    <property type="project" value="InterPro"/>
</dbReference>
<evidence type="ECO:0000256" key="4">
    <source>
        <dbReference type="ARBA" id="ARBA00022723"/>
    </source>
</evidence>
<comment type="similarity">
    <text evidence="2">Belongs to the peptidase M13 family.</text>
</comment>
<feature type="signal peptide" evidence="8">
    <location>
        <begin position="1"/>
        <end position="19"/>
    </location>
</feature>
<sequence>MKQLFPMMLLMVAPAMGMAQSKTGLVEANFDKSVRPADDFYQFATGGWQKNHPLPAAYSRFGSFDQLAEDNNKRINSILSELKKKTYKKGTMEQKLSDFYKLAMDAERRNKEGLTPVKPLLNEIEAAKTKDQLLQLQLKYANMGYGIPYGSYFAADEKNVAMNILNISQGGLTLGQKDYYVNNDSATVAIRNAFKHHIARMFQLYGFTPAQASAKADIVFKNETALALISKSMTELRDPQANYNKMTLKQFNANYPNINLEAFATAEGVKSDYIQEMVVGQPAFLEGYDKLSAAATADDLRAIMEWDVIMSSAAYLTDQIREANFDFFGKTMSGRKEDYPLWKRATNQVEGQMGEALGKMYVQRYFPESSKKMMEKLVRNLQIALGERIDAQTWMSDTTKAEAHKKLDKFYVKIGYPNKWRDYSSLSIDPSKSFYENVMACREFAHRNHIAERAGKPVDRDEWFMTPQTVNAYYNPTTNEICFPAGILQYPFFDAKADEAFNYGAIGVVIGHEMTHGFDDQGRQYDANGNMNDWWTAGDAKRFNERADMYADFFSNINVLPDLKSNGRFTLGENLADHGGLMVSYLAFQNATAKKPLKTKDGFTANQRFFLAYAGVWGQNITEKEIRNRVKSDPHALGKWRVNGALPHIDAWYEAFDVKPTDKLYLPKNQRLELW</sequence>
<feature type="domain" description="Peptidase M13 N-terminal" evidence="10">
    <location>
        <begin position="36"/>
        <end position="417"/>
    </location>
</feature>
<comment type="cofactor">
    <cofactor evidence="1">
        <name>Zn(2+)</name>
        <dbReference type="ChEBI" id="CHEBI:29105"/>
    </cofactor>
</comment>
<dbReference type="InterPro" id="IPR024079">
    <property type="entry name" value="MetalloPept_cat_dom_sf"/>
</dbReference>
<protein>
    <submittedName>
        <fullName evidence="11">Peptidase M13</fullName>
    </submittedName>
</protein>
<evidence type="ECO:0000259" key="9">
    <source>
        <dbReference type="Pfam" id="PF01431"/>
    </source>
</evidence>
<gene>
    <name evidence="11" type="ORF">HMPREF9304_06170</name>
</gene>
<comment type="caution">
    <text evidence="11">The sequence shown here is derived from an EMBL/GenBank/DDBJ whole genome shotgun (WGS) entry which is preliminary data.</text>
</comment>
<dbReference type="Gene3D" id="3.40.390.10">
    <property type="entry name" value="Collagenase (Catalytic Domain)"/>
    <property type="match status" value="1"/>
</dbReference>
<dbReference type="Pfam" id="PF05649">
    <property type="entry name" value="Peptidase_M13_N"/>
    <property type="match status" value="1"/>
</dbReference>
<accession>A0A098YU16</accession>
<keyword evidence="5" id="KW-0378">Hydrolase</keyword>
<dbReference type="PANTHER" id="PTHR11733">
    <property type="entry name" value="ZINC METALLOPROTEASE FAMILY M13 NEPRILYSIN-RELATED"/>
    <property type="match status" value="1"/>
</dbReference>
<keyword evidence="3" id="KW-0645">Protease</keyword>
<keyword evidence="8" id="KW-0732">Signal</keyword>
<feature type="domain" description="Peptidase M13 C-terminal" evidence="9">
    <location>
        <begin position="471"/>
        <end position="671"/>
    </location>
</feature>
<evidence type="ECO:0000256" key="2">
    <source>
        <dbReference type="ARBA" id="ARBA00007357"/>
    </source>
</evidence>
<dbReference type="GO" id="GO:0046872">
    <property type="term" value="F:metal ion binding"/>
    <property type="evidence" value="ECO:0007669"/>
    <property type="project" value="UniProtKB-KW"/>
</dbReference>
<dbReference type="GO" id="GO:0016485">
    <property type="term" value="P:protein processing"/>
    <property type="evidence" value="ECO:0007669"/>
    <property type="project" value="TreeGrafter"/>
</dbReference>
<dbReference type="InterPro" id="IPR042089">
    <property type="entry name" value="Peptidase_M13_dom_2"/>
</dbReference>
<dbReference type="InterPro" id="IPR000718">
    <property type="entry name" value="Peptidase_M13"/>
</dbReference>
<dbReference type="InterPro" id="IPR018497">
    <property type="entry name" value="Peptidase_M13_C"/>
</dbReference>
<keyword evidence="4" id="KW-0479">Metal-binding</keyword>
<evidence type="ECO:0000313" key="11">
    <source>
        <dbReference type="EMBL" id="KGI22128.1"/>
    </source>
</evidence>
<dbReference type="PRINTS" id="PR00786">
    <property type="entry name" value="NEPRILYSIN"/>
</dbReference>
<dbReference type="OrthoDB" id="9775677at2"/>
<evidence type="ECO:0000256" key="5">
    <source>
        <dbReference type="ARBA" id="ARBA00022801"/>
    </source>
</evidence>
<dbReference type="Pfam" id="PF01431">
    <property type="entry name" value="Peptidase_M13"/>
    <property type="match status" value="1"/>
</dbReference>
<evidence type="ECO:0000256" key="1">
    <source>
        <dbReference type="ARBA" id="ARBA00001947"/>
    </source>
</evidence>